<proteinExistence type="predicted"/>
<dbReference type="RefSeq" id="WP_182973694.1">
    <property type="nucleotide sequence ID" value="NZ_JABEQN010000008.1"/>
</dbReference>
<dbReference type="EMBL" id="JABEQN010000008">
    <property type="protein sequence ID" value="MBB2193733.1"/>
    <property type="molecule type" value="Genomic_DNA"/>
</dbReference>
<evidence type="ECO:0000313" key="3">
    <source>
        <dbReference type="Proteomes" id="UP000540490"/>
    </source>
</evidence>
<evidence type="ECO:0000313" key="2">
    <source>
        <dbReference type="EMBL" id="MBB2193733.1"/>
    </source>
</evidence>
<reference evidence="3 4" key="1">
    <citation type="submission" date="2020-04" db="EMBL/GenBank/DDBJ databases">
        <title>Description of novel Gluconacetobacter.</title>
        <authorList>
            <person name="Sombolestani A."/>
        </authorList>
    </citation>
    <scope>NUCLEOTIDE SEQUENCE [LARGE SCALE GENOMIC DNA]</scope>
    <source>
        <strain evidence="2 3">LMG 1728</strain>
        <strain evidence="1 4">LMG 1731</strain>
    </source>
</reference>
<keyword evidence="3" id="KW-1185">Reference proteome</keyword>
<dbReference type="AlphaFoldDB" id="A0A7W4IKF8"/>
<accession>A0A7W4IKF8</accession>
<dbReference type="EMBL" id="JABEQO010000008">
    <property type="protein sequence ID" value="MBB2164500.1"/>
    <property type="molecule type" value="Genomic_DNA"/>
</dbReference>
<organism evidence="1 4">
    <name type="scientific">Gluconacetobacter dulcium</name>
    <dbReference type="NCBI Taxonomy" id="2729096"/>
    <lineage>
        <taxon>Bacteria</taxon>
        <taxon>Pseudomonadati</taxon>
        <taxon>Pseudomonadota</taxon>
        <taxon>Alphaproteobacteria</taxon>
        <taxon>Acetobacterales</taxon>
        <taxon>Acetobacteraceae</taxon>
        <taxon>Gluconacetobacter</taxon>
    </lineage>
</organism>
<evidence type="ECO:0000313" key="1">
    <source>
        <dbReference type="EMBL" id="MBB2164500.1"/>
    </source>
</evidence>
<sequence>MITPPPPPTDLMILFITARTAALELREWVVRRYNLGDTHLDAAMVTVLPQLDQAARFDVYFGYDVSAAPASLRTPIQAYMTALRGGGAKRARAELPQSLIRAHRRVIRVVEGPQRKRGDG</sequence>
<gene>
    <name evidence="2" type="ORF">HLH25_08765</name>
    <name evidence="1" type="ORF">HLH26_08090</name>
</gene>
<dbReference type="Proteomes" id="UP000561077">
    <property type="component" value="Unassembled WGS sequence"/>
</dbReference>
<name>A0A7W4IKF8_9PROT</name>
<dbReference type="Proteomes" id="UP000540490">
    <property type="component" value="Unassembled WGS sequence"/>
</dbReference>
<comment type="caution">
    <text evidence="1">The sequence shown here is derived from an EMBL/GenBank/DDBJ whole genome shotgun (WGS) entry which is preliminary data.</text>
</comment>
<protein>
    <submittedName>
        <fullName evidence="1">Uncharacterized protein</fullName>
    </submittedName>
</protein>
<evidence type="ECO:0000313" key="4">
    <source>
        <dbReference type="Proteomes" id="UP000561077"/>
    </source>
</evidence>